<feature type="compositionally biased region" description="Low complexity" evidence="3">
    <location>
        <begin position="703"/>
        <end position="719"/>
    </location>
</feature>
<comment type="caution">
    <text evidence="4">The sequence shown here is derived from an EMBL/GenBank/DDBJ whole genome shotgun (WGS) entry which is preliminary data.</text>
</comment>
<dbReference type="InterPro" id="IPR001680">
    <property type="entry name" value="WD40_rpt"/>
</dbReference>
<evidence type="ECO:0000256" key="3">
    <source>
        <dbReference type="SAM" id="MobiDB-lite"/>
    </source>
</evidence>
<proteinExistence type="predicted"/>
<dbReference type="GO" id="GO:0000166">
    <property type="term" value="F:nucleotide binding"/>
    <property type="evidence" value="ECO:0007669"/>
    <property type="project" value="UniProtKB-KW"/>
</dbReference>
<dbReference type="GO" id="GO:0004674">
    <property type="term" value="F:protein serine/threonine kinase activity"/>
    <property type="evidence" value="ECO:0007669"/>
    <property type="project" value="InterPro"/>
</dbReference>
<feature type="repeat" description="WD" evidence="2">
    <location>
        <begin position="208"/>
        <end position="239"/>
    </location>
</feature>
<dbReference type="PANTHER" id="PTHR17583:SF0">
    <property type="entry name" value="PHOSPHOINOSITIDE 3-KINASE REGULATORY SUBUNIT 4"/>
    <property type="match status" value="1"/>
</dbReference>
<keyword evidence="2" id="KW-0853">WD repeat</keyword>
<feature type="compositionally biased region" description="Low complexity" evidence="3">
    <location>
        <begin position="181"/>
        <end position="192"/>
    </location>
</feature>
<protein>
    <submittedName>
        <fullName evidence="4">Phosphoinositide 3-kinase regulatory subunit 4</fullName>
    </submittedName>
</protein>
<dbReference type="GO" id="GO:0045324">
    <property type="term" value="P:late endosome to vacuole transport"/>
    <property type="evidence" value="ECO:0007669"/>
    <property type="project" value="InterPro"/>
</dbReference>
<organism evidence="4 5">
    <name type="scientific">Hondaea fermentalgiana</name>
    <dbReference type="NCBI Taxonomy" id="2315210"/>
    <lineage>
        <taxon>Eukaryota</taxon>
        <taxon>Sar</taxon>
        <taxon>Stramenopiles</taxon>
        <taxon>Bigyra</taxon>
        <taxon>Labyrinthulomycetes</taxon>
        <taxon>Thraustochytrida</taxon>
        <taxon>Thraustochytriidae</taxon>
        <taxon>Hondaea</taxon>
    </lineage>
</organism>
<name>A0A2R5GUI9_9STRA</name>
<dbReference type="OrthoDB" id="242910at2759"/>
<evidence type="ECO:0000313" key="5">
    <source>
        <dbReference type="Proteomes" id="UP000241890"/>
    </source>
</evidence>
<dbReference type="AlphaFoldDB" id="A0A2R5GUI9"/>
<dbReference type="Gene3D" id="2.130.10.10">
    <property type="entry name" value="YVTN repeat-like/Quinoprotein amine dehydrogenase"/>
    <property type="match status" value="2"/>
</dbReference>
<dbReference type="GO" id="GO:0005770">
    <property type="term" value="C:late endosome"/>
    <property type="evidence" value="ECO:0007669"/>
    <property type="project" value="TreeGrafter"/>
</dbReference>
<dbReference type="PANTHER" id="PTHR17583">
    <property type="entry name" value="PHOSPHOINOSITIDE 3-KINASE REGULATORY SUBUNIT 4"/>
    <property type="match status" value="1"/>
</dbReference>
<dbReference type="EMBL" id="BEYU01000113">
    <property type="protein sequence ID" value="GBG32041.1"/>
    <property type="molecule type" value="Genomic_DNA"/>
</dbReference>
<feature type="region of interest" description="Disordered" evidence="3">
    <location>
        <begin position="337"/>
        <end position="426"/>
    </location>
</feature>
<feature type="compositionally biased region" description="Polar residues" evidence="3">
    <location>
        <begin position="414"/>
        <end position="426"/>
    </location>
</feature>
<reference evidence="4 5" key="1">
    <citation type="submission" date="2017-12" db="EMBL/GenBank/DDBJ databases">
        <title>Sequencing, de novo assembly and annotation of complete genome of a new Thraustochytrid species, strain FCC1311.</title>
        <authorList>
            <person name="Sedici K."/>
            <person name="Godart F."/>
            <person name="Aiese Cigliano R."/>
            <person name="Sanseverino W."/>
            <person name="Barakat M."/>
            <person name="Ortet P."/>
            <person name="Marechal E."/>
            <person name="Cagnac O."/>
            <person name="Amato A."/>
        </authorList>
    </citation>
    <scope>NUCLEOTIDE SEQUENCE [LARGE SCALE GENOMIC DNA]</scope>
</reference>
<dbReference type="GO" id="GO:0034272">
    <property type="term" value="C:phosphatidylinositol 3-kinase complex, class III, type II"/>
    <property type="evidence" value="ECO:0007669"/>
    <property type="project" value="TreeGrafter"/>
</dbReference>
<dbReference type="InterPro" id="IPR015943">
    <property type="entry name" value="WD40/YVTN_repeat-like_dom_sf"/>
</dbReference>
<accession>A0A2R5GUI9</accession>
<dbReference type="InParanoid" id="A0A2R5GUI9"/>
<feature type="region of interest" description="Disordered" evidence="3">
    <location>
        <begin position="703"/>
        <end position="728"/>
    </location>
</feature>
<dbReference type="SUPFAM" id="SSF50978">
    <property type="entry name" value="WD40 repeat-like"/>
    <property type="match status" value="1"/>
</dbReference>
<gene>
    <name evidence="4" type="ORF">FCC1311_082662</name>
</gene>
<sequence length="773" mass="82093">MAAQKLPPHHAQGLKALEGFFKASASLARGTRGRLMELEKEIPETVVRSLRSGPDDAALHAILVPEQTYVTLAIHSRYADFLDQSASTAGPGLLLQHQHPDFKRIVNRYGIVALSRRHGAGAADTSEALSGGQQRLTQRIRALEVPPLPPDMATLRKLDGTPYVATVRRPSSEVGSLLEPADASSTRDAASTPNDRPWRPRGVLAANLYGHDNAVNRVVASQDNLFFATGSDDGTVRLWMTAGLEDGYGIRPKLTYASQGGCIADLCIVENTHAVAAASTSGSVHVFKVEHALDVTRAAVDPNDMMGGPSSSVVINSGDGTSEDLLLDKAEARHAQARSAADAAMREERNARGSLSAGLAGGGAHGNGNTSIGTTVSGMGSNAGPGAGASGSTVPGVGANSSSSSSSSSQSFSHGTQRGSSQQRSLGASTVLELNLARDGPVRAICHYPAVSESVLVCASESGAVHGWDLRARKRSWVLRVGPQAGVITALAVPPEGDPIWLVAGTSRGVILLYDLRFSILLKAWRHPSHSRIHRLYLSRATCSDPFVYVAAGVNSTSLYNVSDGAMVHSYRTVPTSVKGKDATADAPLEEIDVRALEVNPSIPEPMWSQLAVDELDASTARMEPSVRAIVCPFDMSDVRKHMAHIPTTVITAGTDRRIRYWNQDHNLCYSVFDQEFGRSVNQHWDRLGKVVVCREDIAGHQAIGQAQPAQRQQSQFSAEGRGLPHPSTNHEDAILDLAFLAAPSRLGGTLTQRASTGLLLSASRDGIVKAWA</sequence>
<dbReference type="InterPro" id="IPR036322">
    <property type="entry name" value="WD40_repeat_dom_sf"/>
</dbReference>
<dbReference type="SMART" id="SM00320">
    <property type="entry name" value="WD40"/>
    <property type="match status" value="6"/>
</dbReference>
<dbReference type="GO" id="GO:0016236">
    <property type="term" value="P:macroautophagy"/>
    <property type="evidence" value="ECO:0007669"/>
    <property type="project" value="InterPro"/>
</dbReference>
<dbReference type="GO" id="GO:0034271">
    <property type="term" value="C:phosphatidylinositol 3-kinase complex, class III, type I"/>
    <property type="evidence" value="ECO:0007669"/>
    <property type="project" value="TreeGrafter"/>
</dbReference>
<dbReference type="GO" id="GO:0006623">
    <property type="term" value="P:protein targeting to vacuole"/>
    <property type="evidence" value="ECO:0007669"/>
    <property type="project" value="TreeGrafter"/>
</dbReference>
<evidence type="ECO:0000256" key="2">
    <source>
        <dbReference type="PROSITE-ProRule" id="PRU00221"/>
    </source>
</evidence>
<evidence type="ECO:0000256" key="1">
    <source>
        <dbReference type="ARBA" id="ARBA00022741"/>
    </source>
</evidence>
<keyword evidence="1" id="KW-0547">Nucleotide-binding</keyword>
<keyword evidence="5" id="KW-1185">Reference proteome</keyword>
<feature type="compositionally biased region" description="Low complexity" evidence="3">
    <location>
        <begin position="390"/>
        <end position="413"/>
    </location>
</feature>
<dbReference type="PROSITE" id="PS50294">
    <property type="entry name" value="WD_REPEATS_REGION"/>
    <property type="match status" value="1"/>
</dbReference>
<dbReference type="InterPro" id="IPR045162">
    <property type="entry name" value="Vps15-like"/>
</dbReference>
<feature type="region of interest" description="Disordered" evidence="3">
    <location>
        <begin position="169"/>
        <end position="197"/>
    </location>
</feature>
<dbReference type="PROSITE" id="PS50082">
    <property type="entry name" value="WD_REPEATS_2"/>
    <property type="match status" value="1"/>
</dbReference>
<dbReference type="Proteomes" id="UP000241890">
    <property type="component" value="Unassembled WGS sequence"/>
</dbReference>
<dbReference type="Pfam" id="PF00400">
    <property type="entry name" value="WD40"/>
    <property type="match status" value="1"/>
</dbReference>
<evidence type="ECO:0000313" key="4">
    <source>
        <dbReference type="EMBL" id="GBG32041.1"/>
    </source>
</evidence>
<dbReference type="GO" id="GO:0071561">
    <property type="term" value="C:nucleus-vacuole junction"/>
    <property type="evidence" value="ECO:0007669"/>
    <property type="project" value="TreeGrafter"/>
</dbReference>